<gene>
    <name evidence="1" type="ORF">POCTA_138.1.T0590194</name>
</gene>
<sequence length="51" mass="6281">MQEFCCQMEITAFYKYIESFSKGNNREIQKQRSIFNLVQNRLLWYIIRNQG</sequence>
<reference evidence="1" key="1">
    <citation type="submission" date="2021-01" db="EMBL/GenBank/DDBJ databases">
        <authorList>
            <consortium name="Genoscope - CEA"/>
            <person name="William W."/>
        </authorList>
    </citation>
    <scope>NUCLEOTIDE SEQUENCE</scope>
</reference>
<dbReference type="Proteomes" id="UP000683925">
    <property type="component" value="Unassembled WGS sequence"/>
</dbReference>
<evidence type="ECO:0000313" key="2">
    <source>
        <dbReference type="Proteomes" id="UP000683925"/>
    </source>
</evidence>
<comment type="caution">
    <text evidence="1">The sequence shown here is derived from an EMBL/GenBank/DDBJ whole genome shotgun (WGS) entry which is preliminary data.</text>
</comment>
<dbReference type="AlphaFoldDB" id="A0A8S1V5Z8"/>
<accession>A0A8S1V5Z8</accession>
<proteinExistence type="predicted"/>
<organism evidence="1 2">
    <name type="scientific">Paramecium octaurelia</name>
    <dbReference type="NCBI Taxonomy" id="43137"/>
    <lineage>
        <taxon>Eukaryota</taxon>
        <taxon>Sar</taxon>
        <taxon>Alveolata</taxon>
        <taxon>Ciliophora</taxon>
        <taxon>Intramacronucleata</taxon>
        <taxon>Oligohymenophorea</taxon>
        <taxon>Peniculida</taxon>
        <taxon>Parameciidae</taxon>
        <taxon>Paramecium</taxon>
    </lineage>
</organism>
<name>A0A8S1V5Z8_PAROT</name>
<dbReference type="EMBL" id="CAJJDP010000058">
    <property type="protein sequence ID" value="CAD8172087.1"/>
    <property type="molecule type" value="Genomic_DNA"/>
</dbReference>
<protein>
    <submittedName>
        <fullName evidence="1">Uncharacterized protein</fullName>
    </submittedName>
</protein>
<keyword evidence="2" id="KW-1185">Reference proteome</keyword>
<evidence type="ECO:0000313" key="1">
    <source>
        <dbReference type="EMBL" id="CAD8172087.1"/>
    </source>
</evidence>